<dbReference type="AlphaFoldDB" id="A0A3M2SF49"/>
<gene>
    <name evidence="2" type="ORF">CDV36_004121</name>
</gene>
<evidence type="ECO:0008006" key="4">
    <source>
        <dbReference type="Google" id="ProtNLM"/>
    </source>
</evidence>
<accession>A0A3M2SF49</accession>
<proteinExistence type="predicted"/>
<dbReference type="PANTHER" id="PTHR40135">
    <property type="entry name" value="MITOCHONDRIAL PHOSPHATE CARRIER PROTEIN"/>
    <property type="match status" value="1"/>
</dbReference>
<keyword evidence="3" id="KW-1185">Reference proteome</keyword>
<sequence length="85" mass="9522">MIITRALSVTNFVVASSALSFQVGVLYPWHKQLDDDFEALKREHMRVLTAVESKVEQGQDSPAFVDESRRSIRGMLGNLAAWKAT</sequence>
<feature type="chain" id="PRO_5018211994" description="Mitochondrial phosphate carrier protein" evidence="1">
    <location>
        <begin position="19"/>
        <end position="85"/>
    </location>
</feature>
<evidence type="ECO:0000256" key="1">
    <source>
        <dbReference type="SAM" id="SignalP"/>
    </source>
</evidence>
<organism evidence="2 3">
    <name type="scientific">Fusarium kuroshium</name>
    <dbReference type="NCBI Taxonomy" id="2010991"/>
    <lineage>
        <taxon>Eukaryota</taxon>
        <taxon>Fungi</taxon>
        <taxon>Dikarya</taxon>
        <taxon>Ascomycota</taxon>
        <taxon>Pezizomycotina</taxon>
        <taxon>Sordariomycetes</taxon>
        <taxon>Hypocreomycetidae</taxon>
        <taxon>Hypocreales</taxon>
        <taxon>Nectriaceae</taxon>
        <taxon>Fusarium</taxon>
        <taxon>Fusarium solani species complex</taxon>
    </lineage>
</organism>
<dbReference type="EMBL" id="NKUJ01000051">
    <property type="protein sequence ID" value="RMJ16198.1"/>
    <property type="molecule type" value="Genomic_DNA"/>
</dbReference>
<dbReference type="Proteomes" id="UP000277212">
    <property type="component" value="Unassembled WGS sequence"/>
</dbReference>
<reference evidence="2 3" key="1">
    <citation type="submission" date="2017-06" db="EMBL/GenBank/DDBJ databases">
        <title>Comparative genomic analysis of Ambrosia Fusariam Clade fungi.</title>
        <authorList>
            <person name="Stajich J.E."/>
            <person name="Carrillo J."/>
            <person name="Kijimoto T."/>
            <person name="Eskalen A."/>
            <person name="O'Donnell K."/>
            <person name="Kasson M."/>
        </authorList>
    </citation>
    <scope>NUCLEOTIDE SEQUENCE [LARGE SCALE GENOMIC DNA]</scope>
    <source>
        <strain evidence="2">UCR3666</strain>
    </source>
</reference>
<keyword evidence="1" id="KW-0732">Signal</keyword>
<evidence type="ECO:0000313" key="3">
    <source>
        <dbReference type="Proteomes" id="UP000277212"/>
    </source>
</evidence>
<protein>
    <recommendedName>
        <fullName evidence="4">Mitochondrial phosphate carrier protein</fullName>
    </recommendedName>
</protein>
<feature type="signal peptide" evidence="1">
    <location>
        <begin position="1"/>
        <end position="18"/>
    </location>
</feature>
<dbReference type="PANTHER" id="PTHR40135:SF1">
    <property type="entry name" value="MITOCHONDRIAL PHOSPHATE CARRIER PROTEIN"/>
    <property type="match status" value="1"/>
</dbReference>
<name>A0A3M2SF49_9HYPO</name>
<dbReference type="OrthoDB" id="9992270at2759"/>
<evidence type="ECO:0000313" key="2">
    <source>
        <dbReference type="EMBL" id="RMJ16198.1"/>
    </source>
</evidence>
<comment type="caution">
    <text evidence="2">The sequence shown here is derived from an EMBL/GenBank/DDBJ whole genome shotgun (WGS) entry which is preliminary data.</text>
</comment>
<dbReference type="STRING" id="2010991.A0A3M2SF49"/>